<feature type="transmembrane region" description="Helical" evidence="1">
    <location>
        <begin position="28"/>
        <end position="46"/>
    </location>
</feature>
<keyword evidence="1" id="KW-0472">Membrane</keyword>
<gene>
    <name evidence="2" type="ORF">DMX07_05020</name>
</gene>
<keyword evidence="1" id="KW-1133">Transmembrane helix</keyword>
<keyword evidence="1" id="KW-0812">Transmembrane</keyword>
<reference evidence="2 3" key="1">
    <citation type="submission" date="2018-06" db="EMBL/GenBank/DDBJ databases">
        <title>Pseudomonas diversity within urban Lake Michigan freshwaters.</title>
        <authorList>
            <person name="Batrich M."/>
            <person name="Hatzopoulos T."/>
            <person name="Putonti C."/>
        </authorList>
    </citation>
    <scope>NUCLEOTIDE SEQUENCE [LARGE SCALE GENOMIC DNA]</scope>
    <source>
        <strain evidence="2 3">LBp-160603</strain>
    </source>
</reference>
<dbReference type="Proteomes" id="UP000247620">
    <property type="component" value="Unassembled WGS sequence"/>
</dbReference>
<evidence type="ECO:0000313" key="3">
    <source>
        <dbReference type="Proteomes" id="UP000247620"/>
    </source>
</evidence>
<proteinExistence type="predicted"/>
<name>A0A2V4I724_9PSED</name>
<organism evidence="2 3">
    <name type="scientific">Pseudomonas soli</name>
    <dbReference type="NCBI Taxonomy" id="1306993"/>
    <lineage>
        <taxon>Bacteria</taxon>
        <taxon>Pseudomonadati</taxon>
        <taxon>Pseudomonadota</taxon>
        <taxon>Gammaproteobacteria</taxon>
        <taxon>Pseudomonadales</taxon>
        <taxon>Pseudomonadaceae</taxon>
        <taxon>Pseudomonas</taxon>
    </lineage>
</organism>
<protein>
    <submittedName>
        <fullName evidence="2">Uncharacterized protein</fullName>
    </submittedName>
</protein>
<dbReference type="AlphaFoldDB" id="A0A2V4I724"/>
<dbReference type="RefSeq" id="WP_110697989.1">
    <property type="nucleotide sequence ID" value="NZ_QJRO01000002.1"/>
</dbReference>
<feature type="transmembrane region" description="Helical" evidence="1">
    <location>
        <begin position="52"/>
        <end position="71"/>
    </location>
</feature>
<evidence type="ECO:0000313" key="2">
    <source>
        <dbReference type="EMBL" id="PYB85359.1"/>
    </source>
</evidence>
<sequence length="82" mass="9500">MWVLYGICYALVVGTAVDWACRSRCIRFFLYIVFNVTGITACTQLGEEQFLQLDGIGWSAFFVAIATPLLFKRSRYFERDRD</sequence>
<dbReference type="EMBL" id="QJRO01000002">
    <property type="protein sequence ID" value="PYB85359.1"/>
    <property type="molecule type" value="Genomic_DNA"/>
</dbReference>
<evidence type="ECO:0000256" key="1">
    <source>
        <dbReference type="SAM" id="Phobius"/>
    </source>
</evidence>
<comment type="caution">
    <text evidence="2">The sequence shown here is derived from an EMBL/GenBank/DDBJ whole genome shotgun (WGS) entry which is preliminary data.</text>
</comment>
<accession>A0A2V4I724</accession>